<dbReference type="GO" id="GO:0005737">
    <property type="term" value="C:cytoplasm"/>
    <property type="evidence" value="ECO:0007669"/>
    <property type="project" value="UniProtKB-SubCell"/>
</dbReference>
<dbReference type="InterPro" id="IPR042108">
    <property type="entry name" value="GTPase_HflX_N_sf"/>
</dbReference>
<evidence type="ECO:0000313" key="12">
    <source>
        <dbReference type="EMBL" id="KRN08834.1"/>
    </source>
</evidence>
<evidence type="ECO:0000259" key="10">
    <source>
        <dbReference type="PROSITE" id="PS51705"/>
    </source>
</evidence>
<evidence type="ECO:0000256" key="6">
    <source>
        <dbReference type="HAMAP-Rule" id="MF_00900"/>
    </source>
</evidence>
<organism evidence="11 13">
    <name type="scientific">Lactobacillus gigeriorum DSM 23908 = CRBIP 24.85</name>
    <dbReference type="NCBI Taxonomy" id="1423751"/>
    <lineage>
        <taxon>Bacteria</taxon>
        <taxon>Bacillati</taxon>
        <taxon>Bacillota</taxon>
        <taxon>Bacilli</taxon>
        <taxon>Lactobacillales</taxon>
        <taxon>Lactobacillaceae</taxon>
        <taxon>Lactobacillus</taxon>
    </lineage>
</organism>
<dbReference type="STRING" id="1423751.FC38_GL001660"/>
<dbReference type="Proteomes" id="UP000051521">
    <property type="component" value="Unassembled WGS sequence"/>
</dbReference>
<feature type="binding site" evidence="7">
    <location>
        <begin position="244"/>
        <end position="248"/>
    </location>
    <ligand>
        <name>GTP</name>
        <dbReference type="ChEBI" id="CHEBI:37565"/>
    </ligand>
</feature>
<feature type="binding site" evidence="7">
    <location>
        <begin position="266"/>
        <end position="269"/>
    </location>
    <ligand>
        <name>GTP</name>
        <dbReference type="ChEBI" id="CHEBI:37565"/>
    </ligand>
</feature>
<sequence length="428" mass="47629">MYDNKPKKIKAFIAGVNLNDPNFDYYMSELANLTAANQMEVVGQARQNAETLVAGTYFGLGKINEIKNMARGLKAKVLVLNDELTPVQIRNLEKLTKLRVIDRTELILEIFASRARTKQAKLQVQLARLQYELPRLHPSENTLDQQRGNGGSSSGGFANRGAGESKLEMNRRTIGKQISAIKKELKAVANQEEIKANRRNQSALPKVALVGYTNAGKSTTMNGLLDAFSDGNEDKQVFVKNMLFATLDTSVRRIEVDHKFNFILSDTVGFISKLPHNLVESFKATLQEAKDADLLVNVVDSSDPNMLQMIRTTQQVLEEIGAGNIPMITAYNKADLTERAYPQIEGKDILYSATDEASIKMLADLISKQVFNNYGEFSLKLPLDDGKDLAYLHEHAHVKAEDYQADGIYVTANLAPADQARFEPFLLK</sequence>
<feature type="binding site" evidence="7">
    <location>
        <begin position="211"/>
        <end position="218"/>
    </location>
    <ligand>
        <name>GTP</name>
        <dbReference type="ChEBI" id="CHEBI:37565"/>
    </ligand>
</feature>
<dbReference type="OrthoDB" id="9812272at2"/>
<evidence type="ECO:0000256" key="3">
    <source>
        <dbReference type="ARBA" id="ARBA00022741"/>
    </source>
</evidence>
<comment type="function">
    <text evidence="6">GTPase that associates with the 50S ribosomal subunit and may have a role during protein synthesis or ribosome biogenesis.</text>
</comment>
<evidence type="ECO:0000256" key="2">
    <source>
        <dbReference type="ARBA" id="ARBA00022723"/>
    </source>
</evidence>
<reference evidence="11 13" key="1">
    <citation type="submission" date="2012-06" db="EMBL/GenBank/DDBJ databases">
        <title>Draft genome sequence of Lactobacillus gigeriorum CRBIP 24.85T, isolated from chicken crop.</title>
        <authorList>
            <person name="Cousin S."/>
            <person name="Ma L."/>
            <person name="Creno S."/>
            <person name="Clermont D."/>
            <person name="Loux V."/>
            <person name="Bizet C."/>
            <person name="Bouchier C."/>
        </authorList>
    </citation>
    <scope>NUCLEOTIDE SEQUENCE [LARGE SCALE GENOMIC DNA]</scope>
    <source>
        <strain evidence="13">CRBIP 24.85T</strain>
        <strain evidence="11">Type strain: CRBIP 24.85</strain>
    </source>
</reference>
<dbReference type="InterPro" id="IPR030394">
    <property type="entry name" value="G_HFLX_dom"/>
</dbReference>
<keyword evidence="2 8" id="KW-0479">Metal-binding</keyword>
<dbReference type="InterPro" id="IPR016496">
    <property type="entry name" value="GTPase_HflX"/>
</dbReference>
<feature type="binding site" evidence="7">
    <location>
        <begin position="352"/>
        <end position="354"/>
    </location>
    <ligand>
        <name>GTP</name>
        <dbReference type="ChEBI" id="CHEBI:37565"/>
    </ligand>
</feature>
<dbReference type="InterPro" id="IPR027417">
    <property type="entry name" value="P-loop_NTPase"/>
</dbReference>
<dbReference type="GO" id="GO:0005525">
    <property type="term" value="F:GTP binding"/>
    <property type="evidence" value="ECO:0007669"/>
    <property type="project" value="UniProtKB-UniRule"/>
</dbReference>
<dbReference type="RefSeq" id="WP_008473263.1">
    <property type="nucleotide sequence ID" value="NZ_AYZO01000066.1"/>
</dbReference>
<dbReference type="EMBL" id="CAKC01000052">
    <property type="protein sequence ID" value="CCI87127.1"/>
    <property type="molecule type" value="Genomic_DNA"/>
</dbReference>
<dbReference type="GO" id="GO:0043022">
    <property type="term" value="F:ribosome binding"/>
    <property type="evidence" value="ECO:0007669"/>
    <property type="project" value="TreeGrafter"/>
</dbReference>
<dbReference type="CDD" id="cd01878">
    <property type="entry name" value="HflX"/>
    <property type="match status" value="1"/>
</dbReference>
<feature type="domain" description="Hflx-type G" evidence="10">
    <location>
        <begin position="205"/>
        <end position="336"/>
    </location>
</feature>
<accession>I7J2W1</accession>
<protein>
    <recommendedName>
        <fullName evidence="6">GTPase HflX</fullName>
    </recommendedName>
    <alternativeName>
        <fullName evidence="6">GTP-binding protein HflX</fullName>
    </alternativeName>
</protein>
<reference evidence="12 14" key="2">
    <citation type="journal article" date="2015" name="Genome Announc.">
        <title>Expanding the biotechnology potential of lactobacilli through comparative genomics of 213 strains and associated genera.</title>
        <authorList>
            <person name="Sun Z."/>
            <person name="Harris H.M."/>
            <person name="McCann A."/>
            <person name="Guo C."/>
            <person name="Argimon S."/>
            <person name="Zhang W."/>
            <person name="Yang X."/>
            <person name="Jeffery I.B."/>
            <person name="Cooney J.C."/>
            <person name="Kagawa T.F."/>
            <person name="Liu W."/>
            <person name="Song Y."/>
            <person name="Salvetti E."/>
            <person name="Wrobel A."/>
            <person name="Rasinkangas P."/>
            <person name="Parkhill J."/>
            <person name="Rea M.C."/>
            <person name="O'Sullivan O."/>
            <person name="Ritari J."/>
            <person name="Douillard F.P."/>
            <person name="Paul Ross R."/>
            <person name="Yang R."/>
            <person name="Briner A.E."/>
            <person name="Felis G.E."/>
            <person name="de Vos W.M."/>
            <person name="Barrangou R."/>
            <person name="Klaenhammer T.R."/>
            <person name="Caufield P.W."/>
            <person name="Cui Y."/>
            <person name="Zhang H."/>
            <person name="O'Toole P.W."/>
        </authorList>
    </citation>
    <scope>NUCLEOTIDE SEQUENCE [LARGE SCALE GENOMIC DNA]</scope>
    <source>
        <strain evidence="12 14">DSM 23908</strain>
    </source>
</reference>
<name>I7J2W1_9LACO</name>
<dbReference type="AlphaFoldDB" id="I7J2W1"/>
<gene>
    <name evidence="6" type="primary">hflX</name>
    <name evidence="11" type="ORF">BN52_02925</name>
    <name evidence="12" type="ORF">FC38_GL001660</name>
</gene>
<evidence type="ECO:0000256" key="4">
    <source>
        <dbReference type="ARBA" id="ARBA00022842"/>
    </source>
</evidence>
<keyword evidence="1 6" id="KW-0963">Cytoplasm</keyword>
<feature type="binding site" evidence="8">
    <location>
        <position position="218"/>
    </location>
    <ligand>
        <name>Mg(2+)</name>
        <dbReference type="ChEBI" id="CHEBI:18420"/>
    </ligand>
</feature>
<dbReference type="InterPro" id="IPR032305">
    <property type="entry name" value="GTP-bd_M"/>
</dbReference>
<dbReference type="EMBL" id="AYZO01000066">
    <property type="protein sequence ID" value="KRN08834.1"/>
    <property type="molecule type" value="Genomic_DNA"/>
</dbReference>
<proteinExistence type="inferred from homology"/>
<comment type="cofactor">
    <cofactor evidence="8">
        <name>Mg(2+)</name>
        <dbReference type="ChEBI" id="CHEBI:18420"/>
    </cofactor>
</comment>
<dbReference type="PROSITE" id="PS51705">
    <property type="entry name" value="G_HFLX"/>
    <property type="match status" value="1"/>
</dbReference>
<feature type="binding site" evidence="8">
    <location>
        <position position="246"/>
    </location>
    <ligand>
        <name>Mg(2+)</name>
        <dbReference type="ChEBI" id="CHEBI:18420"/>
    </ligand>
</feature>
<dbReference type="InterPro" id="IPR006073">
    <property type="entry name" value="GTP-bd"/>
</dbReference>
<comment type="caution">
    <text evidence="11">The sequence shown here is derived from an EMBL/GenBank/DDBJ whole genome shotgun (WGS) entry which is preliminary data.</text>
</comment>
<dbReference type="Gene3D" id="3.40.50.300">
    <property type="entry name" value="P-loop containing nucleotide triphosphate hydrolases"/>
    <property type="match status" value="1"/>
</dbReference>
<comment type="subunit">
    <text evidence="6">Monomer. Associates with the 50S ribosomal subunit.</text>
</comment>
<evidence type="ECO:0000256" key="7">
    <source>
        <dbReference type="PIRSR" id="PIRSR006809-1"/>
    </source>
</evidence>
<evidence type="ECO:0000256" key="5">
    <source>
        <dbReference type="ARBA" id="ARBA00023134"/>
    </source>
</evidence>
<dbReference type="GO" id="GO:0003924">
    <property type="term" value="F:GTPase activity"/>
    <property type="evidence" value="ECO:0007669"/>
    <property type="project" value="UniProtKB-UniRule"/>
</dbReference>
<dbReference type="NCBIfam" id="TIGR03156">
    <property type="entry name" value="GTP_HflX"/>
    <property type="match status" value="1"/>
</dbReference>
<dbReference type="Pfam" id="PF01926">
    <property type="entry name" value="MMR_HSR1"/>
    <property type="match status" value="1"/>
</dbReference>
<feature type="region of interest" description="Disordered" evidence="9">
    <location>
        <begin position="137"/>
        <end position="164"/>
    </location>
</feature>
<dbReference type="SUPFAM" id="SSF52540">
    <property type="entry name" value="P-loop containing nucleoside triphosphate hydrolases"/>
    <property type="match status" value="1"/>
</dbReference>
<feature type="binding site" evidence="7">
    <location>
        <begin position="332"/>
        <end position="335"/>
    </location>
    <ligand>
        <name>GTP</name>
        <dbReference type="ChEBI" id="CHEBI:37565"/>
    </ligand>
</feature>
<dbReference type="Proteomes" id="UP000009326">
    <property type="component" value="Unassembled WGS sequence"/>
</dbReference>
<dbReference type="PIRSF" id="PIRSF006809">
    <property type="entry name" value="GTP-binding_hflX_prd"/>
    <property type="match status" value="1"/>
</dbReference>
<keyword evidence="4 8" id="KW-0460">Magnesium</keyword>
<dbReference type="HAMAP" id="MF_00900">
    <property type="entry name" value="GTPase_HflX"/>
    <property type="match status" value="1"/>
</dbReference>
<dbReference type="FunFam" id="3.40.50.11060:FF:000001">
    <property type="entry name" value="GTPase HflX"/>
    <property type="match status" value="1"/>
</dbReference>
<dbReference type="Gene3D" id="3.40.50.11060">
    <property type="entry name" value="GTPase HflX, N-terminal domain"/>
    <property type="match status" value="1"/>
</dbReference>
<evidence type="ECO:0000313" key="11">
    <source>
        <dbReference type="EMBL" id="CCI87127.1"/>
    </source>
</evidence>
<dbReference type="PANTHER" id="PTHR10229:SF4">
    <property type="entry name" value="GTPASE HFLX"/>
    <property type="match status" value="1"/>
</dbReference>
<evidence type="ECO:0000313" key="13">
    <source>
        <dbReference type="Proteomes" id="UP000009326"/>
    </source>
</evidence>
<keyword evidence="3 6" id="KW-0547">Nucleotide-binding</keyword>
<keyword evidence="5 6" id="KW-0342">GTP-binding</keyword>
<comment type="subcellular location">
    <subcellularLocation>
        <location evidence="6">Cytoplasm</location>
    </subcellularLocation>
    <text evidence="6">May associate with membranes.</text>
</comment>
<evidence type="ECO:0000256" key="8">
    <source>
        <dbReference type="PIRSR" id="PIRSR006809-2"/>
    </source>
</evidence>
<evidence type="ECO:0000256" key="9">
    <source>
        <dbReference type="SAM" id="MobiDB-lite"/>
    </source>
</evidence>
<evidence type="ECO:0000313" key="14">
    <source>
        <dbReference type="Proteomes" id="UP000051521"/>
    </source>
</evidence>
<dbReference type="GO" id="GO:0046872">
    <property type="term" value="F:metal ion binding"/>
    <property type="evidence" value="ECO:0007669"/>
    <property type="project" value="UniProtKB-KW"/>
</dbReference>
<dbReference type="PATRIC" id="fig|1423751.3.peg.1718"/>
<dbReference type="Pfam" id="PF13167">
    <property type="entry name" value="GTP-bdg_N"/>
    <property type="match status" value="1"/>
</dbReference>
<dbReference type="Gene3D" id="6.10.250.2860">
    <property type="match status" value="1"/>
</dbReference>
<keyword evidence="14" id="KW-1185">Reference proteome</keyword>
<dbReference type="PANTHER" id="PTHR10229">
    <property type="entry name" value="GTP-BINDING PROTEIN HFLX"/>
    <property type="match status" value="1"/>
</dbReference>
<dbReference type="InterPro" id="IPR025121">
    <property type="entry name" value="GTPase_HflX_N"/>
</dbReference>
<dbReference type="Pfam" id="PF16360">
    <property type="entry name" value="GTP-bdg_M"/>
    <property type="match status" value="1"/>
</dbReference>
<dbReference type="PRINTS" id="PR00326">
    <property type="entry name" value="GTP1OBG"/>
</dbReference>
<evidence type="ECO:0000256" key="1">
    <source>
        <dbReference type="ARBA" id="ARBA00022490"/>
    </source>
</evidence>
<comment type="similarity">
    <text evidence="6">Belongs to the TRAFAC class OBG-HflX-like GTPase superfamily. HflX GTPase family.</text>
</comment>